<name>A0ABW1VAF8_9BACL</name>
<evidence type="ECO:0000313" key="1">
    <source>
        <dbReference type="EMBL" id="MFC6334757.1"/>
    </source>
</evidence>
<proteinExistence type="predicted"/>
<dbReference type="Proteomes" id="UP001596233">
    <property type="component" value="Unassembled WGS sequence"/>
</dbReference>
<comment type="caution">
    <text evidence="1">The sequence shown here is derived from an EMBL/GenBank/DDBJ whole genome shotgun (WGS) entry which is preliminary data.</text>
</comment>
<organism evidence="1 2">
    <name type="scientific">Paenibacillus septentrionalis</name>
    <dbReference type="NCBI Taxonomy" id="429342"/>
    <lineage>
        <taxon>Bacteria</taxon>
        <taxon>Bacillati</taxon>
        <taxon>Bacillota</taxon>
        <taxon>Bacilli</taxon>
        <taxon>Bacillales</taxon>
        <taxon>Paenibacillaceae</taxon>
        <taxon>Paenibacillus</taxon>
    </lineage>
</organism>
<keyword evidence="2" id="KW-1185">Reference proteome</keyword>
<dbReference type="RefSeq" id="WP_379237601.1">
    <property type="nucleotide sequence ID" value="NZ_JBHSTE010000007.1"/>
</dbReference>
<gene>
    <name evidence="1" type="ORF">ACFP56_19160</name>
</gene>
<accession>A0ABW1VAF8</accession>
<sequence>MYCYSKIADTDEMKAAFSSFFIKHREQFSKDMILDAALIHLLSYIERSSIVLSYDEKDQLIAAANYWTISSSDDVTYDPEGKIMFISSSLIVEHERSSRVFMHGFRDMINHVHSSNPAIHTVVFTARADHDYLNKLYSKFARFAKQVEGLHGNENLYETDLIALMNFLNRLKSKKM</sequence>
<reference evidence="2" key="1">
    <citation type="journal article" date="2019" name="Int. J. Syst. Evol. Microbiol.">
        <title>The Global Catalogue of Microorganisms (GCM) 10K type strain sequencing project: providing services to taxonomists for standard genome sequencing and annotation.</title>
        <authorList>
            <consortium name="The Broad Institute Genomics Platform"/>
            <consortium name="The Broad Institute Genome Sequencing Center for Infectious Disease"/>
            <person name="Wu L."/>
            <person name="Ma J."/>
        </authorList>
    </citation>
    <scope>NUCLEOTIDE SEQUENCE [LARGE SCALE GENOMIC DNA]</scope>
    <source>
        <strain evidence="2">PCU 280</strain>
    </source>
</reference>
<protein>
    <submittedName>
        <fullName evidence="1">Uncharacterized protein</fullName>
    </submittedName>
</protein>
<evidence type="ECO:0000313" key="2">
    <source>
        <dbReference type="Proteomes" id="UP001596233"/>
    </source>
</evidence>
<dbReference type="EMBL" id="JBHSTE010000007">
    <property type="protein sequence ID" value="MFC6334757.1"/>
    <property type="molecule type" value="Genomic_DNA"/>
</dbReference>